<comment type="cofactor">
    <cofactor evidence="2">
        <name>Mg(2+)</name>
        <dbReference type="ChEBI" id="CHEBI:18420"/>
    </cofactor>
</comment>
<protein>
    <recommendedName>
        <fullName evidence="4">GDP-mannose pyrophosphatase</fullName>
    </recommendedName>
    <alternativeName>
        <fullName evidence="6">GDP-mannose hydrolase</fullName>
    </alternativeName>
    <alternativeName>
        <fullName evidence="7">GDPMK</fullName>
    </alternativeName>
</protein>
<evidence type="ECO:0000256" key="2">
    <source>
        <dbReference type="ARBA" id="ARBA00001946"/>
    </source>
</evidence>
<feature type="domain" description="Nudix hydrolase" evidence="8">
    <location>
        <begin position="45"/>
        <end position="174"/>
    </location>
</feature>
<evidence type="ECO:0000259" key="8">
    <source>
        <dbReference type="PROSITE" id="PS51462"/>
    </source>
</evidence>
<dbReference type="EMBL" id="JABKKE010000029">
    <property type="protein sequence ID" value="NPE15172.1"/>
    <property type="molecule type" value="Genomic_DNA"/>
</dbReference>
<dbReference type="CDD" id="cd03424">
    <property type="entry name" value="NUDIX_ADPRase_Nudt5_UGPPase_Nudt14"/>
    <property type="match status" value="1"/>
</dbReference>
<dbReference type="SUPFAM" id="SSF55811">
    <property type="entry name" value="Nudix"/>
    <property type="match status" value="1"/>
</dbReference>
<dbReference type="GO" id="GO:0016787">
    <property type="term" value="F:hydrolase activity"/>
    <property type="evidence" value="ECO:0007669"/>
    <property type="project" value="UniProtKB-KW"/>
</dbReference>
<evidence type="ECO:0000313" key="10">
    <source>
        <dbReference type="Proteomes" id="UP001193734"/>
    </source>
</evidence>
<dbReference type="PANTHER" id="PTHR11839:SF18">
    <property type="entry name" value="NUDIX HYDROLASE DOMAIN-CONTAINING PROTEIN"/>
    <property type="match status" value="1"/>
</dbReference>
<reference evidence="9 10" key="1">
    <citation type="submission" date="2020-05" db="EMBL/GenBank/DDBJ databases">
        <title>Distinct polysaccharide utilization as determinants for interspecies competition between intestinal Prevotella spp.</title>
        <authorList>
            <person name="Galvez E.J.C."/>
            <person name="Iljazovic A."/>
            <person name="Strowig T."/>
        </authorList>
    </citation>
    <scope>NUCLEOTIDE SEQUENCE [LARGE SCALE GENOMIC DNA]</scope>
    <source>
        <strain evidence="9 10">PROD</strain>
    </source>
</reference>
<evidence type="ECO:0000256" key="7">
    <source>
        <dbReference type="ARBA" id="ARBA00032272"/>
    </source>
</evidence>
<accession>A0ABX2AWL8</accession>
<dbReference type="PROSITE" id="PS00893">
    <property type="entry name" value="NUDIX_BOX"/>
    <property type="match status" value="1"/>
</dbReference>
<keyword evidence="5 9" id="KW-0378">Hydrolase</keyword>
<evidence type="ECO:0000313" key="9">
    <source>
        <dbReference type="EMBL" id="NPE15172.1"/>
    </source>
</evidence>
<dbReference type="Pfam" id="PF00293">
    <property type="entry name" value="NUDIX"/>
    <property type="match status" value="1"/>
</dbReference>
<dbReference type="PROSITE" id="PS51462">
    <property type="entry name" value="NUDIX"/>
    <property type="match status" value="1"/>
</dbReference>
<dbReference type="InterPro" id="IPR000086">
    <property type="entry name" value="NUDIX_hydrolase_dom"/>
</dbReference>
<organism evidence="9 10">
    <name type="scientific">Xylanibacter rodentium</name>
    <dbReference type="NCBI Taxonomy" id="2736289"/>
    <lineage>
        <taxon>Bacteria</taxon>
        <taxon>Pseudomonadati</taxon>
        <taxon>Bacteroidota</taxon>
        <taxon>Bacteroidia</taxon>
        <taxon>Bacteroidales</taxon>
        <taxon>Prevotellaceae</taxon>
        <taxon>Xylanibacter</taxon>
    </lineage>
</organism>
<dbReference type="Proteomes" id="UP001193734">
    <property type="component" value="Unassembled WGS sequence"/>
</dbReference>
<comment type="similarity">
    <text evidence="3">Belongs to the Nudix hydrolase family. NudK subfamily.</text>
</comment>
<evidence type="ECO:0000256" key="6">
    <source>
        <dbReference type="ARBA" id="ARBA00032162"/>
    </source>
</evidence>
<keyword evidence="10" id="KW-1185">Reference proteome</keyword>
<gene>
    <name evidence="9" type="ORF">HPS55_12745</name>
</gene>
<comment type="caution">
    <text evidence="9">The sequence shown here is derived from an EMBL/GenBank/DDBJ whole genome shotgun (WGS) entry which is preliminary data.</text>
</comment>
<evidence type="ECO:0000256" key="5">
    <source>
        <dbReference type="ARBA" id="ARBA00022801"/>
    </source>
</evidence>
<proteinExistence type="inferred from homology"/>
<name>A0ABX2AWL8_9BACT</name>
<dbReference type="InterPro" id="IPR015797">
    <property type="entry name" value="NUDIX_hydrolase-like_dom_sf"/>
</dbReference>
<dbReference type="PANTHER" id="PTHR11839">
    <property type="entry name" value="UDP/ADP-SUGAR PYROPHOSPHATASE"/>
    <property type="match status" value="1"/>
</dbReference>
<dbReference type="Gene3D" id="3.90.79.10">
    <property type="entry name" value="Nucleoside Triphosphate Pyrophosphohydrolase"/>
    <property type="match status" value="1"/>
</dbReference>
<evidence type="ECO:0000256" key="4">
    <source>
        <dbReference type="ARBA" id="ARBA00016377"/>
    </source>
</evidence>
<dbReference type="RefSeq" id="WP_172178438.1">
    <property type="nucleotide sequence ID" value="NZ_CATCRF010000321.1"/>
</dbReference>
<evidence type="ECO:0000256" key="1">
    <source>
        <dbReference type="ARBA" id="ARBA00000847"/>
    </source>
</evidence>
<comment type="catalytic activity">
    <reaction evidence="1">
        <text>GDP-alpha-D-mannose + H2O = alpha-D-mannose 1-phosphate + GMP + 2 H(+)</text>
        <dbReference type="Rhea" id="RHEA:27978"/>
        <dbReference type="ChEBI" id="CHEBI:15377"/>
        <dbReference type="ChEBI" id="CHEBI:15378"/>
        <dbReference type="ChEBI" id="CHEBI:57527"/>
        <dbReference type="ChEBI" id="CHEBI:58115"/>
        <dbReference type="ChEBI" id="CHEBI:58409"/>
    </reaction>
</comment>
<evidence type="ECO:0000256" key="3">
    <source>
        <dbReference type="ARBA" id="ARBA00007275"/>
    </source>
</evidence>
<dbReference type="InterPro" id="IPR020084">
    <property type="entry name" value="NUDIX_hydrolase_CS"/>
</dbReference>
<sequence>MTDNRNMEWKTLKSEYIIRRPWLTARRDTVELPTGVVNDEYYVLEYPDWINVIAVTPDGRMVFVRQYRHALGQTCFEIVAGVIEKGEEPLEAARRELLEETGYSGGDWRELMVVSPNPSTCTNITHCYLATGVELVDGQHLDDTEDIDVCLFSRDEVLAMLERGDIKQALMAAPLWRYFAENNLNRSI</sequence>